<keyword evidence="3" id="KW-1185">Reference proteome</keyword>
<proteinExistence type="predicted"/>
<keyword evidence="2" id="KW-0223">Dioxygenase</keyword>
<dbReference type="Proteomes" id="UP001240236">
    <property type="component" value="Unassembled WGS sequence"/>
</dbReference>
<feature type="domain" description="SnoaL-like" evidence="1">
    <location>
        <begin position="6"/>
        <end position="132"/>
    </location>
</feature>
<dbReference type="EMBL" id="JAUSUZ010000001">
    <property type="protein sequence ID" value="MDQ0363586.1"/>
    <property type="molecule type" value="Genomic_DNA"/>
</dbReference>
<dbReference type="SUPFAM" id="SSF54427">
    <property type="entry name" value="NTF2-like"/>
    <property type="match status" value="1"/>
</dbReference>
<keyword evidence="2" id="KW-0560">Oxidoreductase</keyword>
<dbReference type="GO" id="GO:0051213">
    <property type="term" value="F:dioxygenase activity"/>
    <property type="evidence" value="ECO:0007669"/>
    <property type="project" value="UniProtKB-KW"/>
</dbReference>
<reference evidence="2 3" key="1">
    <citation type="submission" date="2023-07" db="EMBL/GenBank/DDBJ databases">
        <title>Sequencing the genomes of 1000 actinobacteria strains.</title>
        <authorList>
            <person name="Klenk H.-P."/>
        </authorList>
    </citation>
    <scope>NUCLEOTIDE SEQUENCE [LARGE SCALE GENOMIC DNA]</scope>
    <source>
        <strain evidence="2 3">DSM 44709</strain>
    </source>
</reference>
<gene>
    <name evidence="2" type="ORF">J2S42_000255</name>
</gene>
<dbReference type="AlphaFoldDB" id="A0AAE4AVC4"/>
<comment type="caution">
    <text evidence="2">The sequence shown here is derived from an EMBL/GenBank/DDBJ whole genome shotgun (WGS) entry which is preliminary data.</text>
</comment>
<name>A0AAE4AVC4_9ACTN</name>
<protein>
    <submittedName>
        <fullName evidence="2">3-phenylpropionate/cinnamic acid dioxygenase small subunit</fullName>
    </submittedName>
</protein>
<organism evidence="2 3">
    <name type="scientific">Catenuloplanes indicus</name>
    <dbReference type="NCBI Taxonomy" id="137267"/>
    <lineage>
        <taxon>Bacteria</taxon>
        <taxon>Bacillati</taxon>
        <taxon>Actinomycetota</taxon>
        <taxon>Actinomycetes</taxon>
        <taxon>Micromonosporales</taxon>
        <taxon>Micromonosporaceae</taxon>
        <taxon>Catenuloplanes</taxon>
    </lineage>
</organism>
<dbReference type="InterPro" id="IPR032710">
    <property type="entry name" value="NTF2-like_dom_sf"/>
</dbReference>
<evidence type="ECO:0000313" key="2">
    <source>
        <dbReference type="EMBL" id="MDQ0363586.1"/>
    </source>
</evidence>
<dbReference type="InterPro" id="IPR037401">
    <property type="entry name" value="SnoaL-like"/>
</dbReference>
<accession>A0AAE4AVC4</accession>
<sequence>MDSLLMDKSLISDAVTTAAIASDDRDWARFRSLLADRVHFDASRHVGGPPTELAAEDFLAGPAAVLSGFDGTQHALSNMLVTVDGDEAQCRADMVAYHYITEDDGTLSHVTMRGRWELGLRRVTGRWLITRWAVIPTAPLDGDAGLYERAGARGASAA</sequence>
<evidence type="ECO:0000259" key="1">
    <source>
        <dbReference type="Pfam" id="PF13577"/>
    </source>
</evidence>
<dbReference type="Pfam" id="PF13577">
    <property type="entry name" value="SnoaL_4"/>
    <property type="match status" value="1"/>
</dbReference>
<dbReference type="RefSeq" id="WP_307234329.1">
    <property type="nucleotide sequence ID" value="NZ_JAUSUZ010000001.1"/>
</dbReference>
<dbReference type="Gene3D" id="3.10.450.50">
    <property type="match status" value="1"/>
</dbReference>
<evidence type="ECO:0000313" key="3">
    <source>
        <dbReference type="Proteomes" id="UP001240236"/>
    </source>
</evidence>